<name>A0A166EUZ7_9AGAM</name>
<dbReference type="Proteomes" id="UP000076532">
    <property type="component" value="Unassembled WGS sequence"/>
</dbReference>
<dbReference type="AlphaFoldDB" id="A0A166EUZ7"/>
<dbReference type="EMBL" id="KV417597">
    <property type="protein sequence ID" value="KZP16133.1"/>
    <property type="molecule type" value="Genomic_DNA"/>
</dbReference>
<keyword evidence="2" id="KW-1185">Reference proteome</keyword>
<sequence length="129" mass="14850">MAIMCSTCPKRRTVKFSHCETADWTEAHILRGGHCHRTLTVFIGRVLPPEMKQMVQIQNTTEHMRIQVEMEISADFLCFGNGLMILRGREPSEKEPRFLSYAFKEDLIARSERYVRIGSTGYNSESPNP</sequence>
<proteinExistence type="predicted"/>
<reference evidence="1 2" key="1">
    <citation type="journal article" date="2016" name="Mol. Biol. Evol.">
        <title>Comparative Genomics of Early-Diverging Mushroom-Forming Fungi Provides Insights into the Origins of Lignocellulose Decay Capabilities.</title>
        <authorList>
            <person name="Nagy L.G."/>
            <person name="Riley R."/>
            <person name="Tritt A."/>
            <person name="Adam C."/>
            <person name="Daum C."/>
            <person name="Floudas D."/>
            <person name="Sun H."/>
            <person name="Yadav J.S."/>
            <person name="Pangilinan J."/>
            <person name="Larsson K.H."/>
            <person name="Matsuura K."/>
            <person name="Barry K."/>
            <person name="Labutti K."/>
            <person name="Kuo R."/>
            <person name="Ohm R.A."/>
            <person name="Bhattacharya S.S."/>
            <person name="Shirouzu T."/>
            <person name="Yoshinaga Y."/>
            <person name="Martin F.M."/>
            <person name="Grigoriev I.V."/>
            <person name="Hibbett D.S."/>
        </authorList>
    </citation>
    <scope>NUCLEOTIDE SEQUENCE [LARGE SCALE GENOMIC DNA]</scope>
    <source>
        <strain evidence="1 2">CBS 109695</strain>
    </source>
</reference>
<gene>
    <name evidence="1" type="ORF">FIBSPDRAFT_67367</name>
</gene>
<evidence type="ECO:0000313" key="2">
    <source>
        <dbReference type="Proteomes" id="UP000076532"/>
    </source>
</evidence>
<accession>A0A166EUZ7</accession>
<evidence type="ECO:0000313" key="1">
    <source>
        <dbReference type="EMBL" id="KZP16133.1"/>
    </source>
</evidence>
<organism evidence="1 2">
    <name type="scientific">Athelia psychrophila</name>
    <dbReference type="NCBI Taxonomy" id="1759441"/>
    <lineage>
        <taxon>Eukaryota</taxon>
        <taxon>Fungi</taxon>
        <taxon>Dikarya</taxon>
        <taxon>Basidiomycota</taxon>
        <taxon>Agaricomycotina</taxon>
        <taxon>Agaricomycetes</taxon>
        <taxon>Agaricomycetidae</taxon>
        <taxon>Atheliales</taxon>
        <taxon>Atheliaceae</taxon>
        <taxon>Athelia</taxon>
    </lineage>
</organism>
<protein>
    <submittedName>
        <fullName evidence="1">Uncharacterized protein</fullName>
    </submittedName>
</protein>